<protein>
    <submittedName>
        <fullName evidence="10">Putative LOV domain-containing protein</fullName>
    </submittedName>
</protein>
<evidence type="ECO:0000256" key="2">
    <source>
        <dbReference type="ARBA" id="ARBA00022606"/>
    </source>
</evidence>
<dbReference type="Gene3D" id="3.30.450.20">
    <property type="entry name" value="PAS domain"/>
    <property type="match status" value="2"/>
</dbReference>
<feature type="compositionally biased region" description="Polar residues" evidence="7">
    <location>
        <begin position="297"/>
        <end position="314"/>
    </location>
</feature>
<dbReference type="PROSITE" id="PS50113">
    <property type="entry name" value="PAC"/>
    <property type="match status" value="1"/>
</dbReference>
<keyword evidence="5" id="KW-0157">Chromophore</keyword>
<dbReference type="AlphaFoldDB" id="A0A126WVJ4"/>
<dbReference type="SMART" id="SM00086">
    <property type="entry name" value="PAC"/>
    <property type="match status" value="2"/>
</dbReference>
<keyword evidence="4" id="KW-0288">FMN</keyword>
<feature type="domain" description="PAS" evidence="8">
    <location>
        <begin position="357"/>
        <end position="403"/>
    </location>
</feature>
<evidence type="ECO:0000256" key="4">
    <source>
        <dbReference type="ARBA" id="ARBA00022643"/>
    </source>
</evidence>
<evidence type="ECO:0000256" key="6">
    <source>
        <dbReference type="ARBA" id="ARBA00023170"/>
    </source>
</evidence>
<dbReference type="NCBIfam" id="TIGR00229">
    <property type="entry name" value="sensory_box"/>
    <property type="match status" value="2"/>
</dbReference>
<evidence type="ECO:0000256" key="3">
    <source>
        <dbReference type="ARBA" id="ARBA00022630"/>
    </source>
</evidence>
<dbReference type="EMBL" id="KU698287">
    <property type="protein sequence ID" value="AML76457.1"/>
    <property type="molecule type" value="mRNA"/>
</dbReference>
<dbReference type="SUPFAM" id="SSF55785">
    <property type="entry name" value="PYP-like sensor domain (PAS domain)"/>
    <property type="match status" value="2"/>
</dbReference>
<dbReference type="PANTHER" id="PTHR47429:SF2">
    <property type="entry name" value="PROTEIN TWIN LOV 1"/>
    <property type="match status" value="1"/>
</dbReference>
<evidence type="ECO:0000256" key="5">
    <source>
        <dbReference type="ARBA" id="ARBA00022991"/>
    </source>
</evidence>
<keyword evidence="6" id="KW-0675">Receptor</keyword>
<dbReference type="InterPro" id="IPR001610">
    <property type="entry name" value="PAC"/>
</dbReference>
<feature type="domain" description="PAS" evidence="8">
    <location>
        <begin position="44"/>
        <end position="93"/>
    </location>
</feature>
<sequence>MEKDSLWEALAEKSLCSCYDEKVAQLLQQHYEYNFVLTDPRLPDNPIVYASEGFCHMTGYTRDEVIGRNCRFLQGPDTCRRTVMMIRDAMREERACQVRILNYNKGGRPFWNLFHMAPIFSRETGALVHYVGVQTPISHALAETSPTAMELPAAEARMAGPCEVAAAATAVVEAEAAREDGAVRQQPKECCQGDAADQGPAPMSPGAVHRSTSAPSLGHPGGCVPSKVPQRSVSEPASPGLRPLKGVPRAVQGVLCPRSTQVSMKATVRVEEDDTLPLPEVSALAQTAVEAVLSDLTQSGGQETPCSGSESGTGNRVLEPPEGGAVSRVVCSSLLISLTRIQQSFVLADPNLPDMPIIHASDLFCQLTGYSLDEVVGRNCRFLQGPDTDPNAVAQLRSAIEAAKPCTVRLLNYRKDGTPFWNNLHLSPVRNAGGKVAFFVGVQLEVAASDKAPRVPEEHGLGAHLKQLGVVGAVRVAARALDRNKGLRRIQSTSR</sequence>
<dbReference type="GO" id="GO:0009881">
    <property type="term" value="F:photoreceptor activity"/>
    <property type="evidence" value="ECO:0007669"/>
    <property type="project" value="UniProtKB-KW"/>
</dbReference>
<accession>A0A126WVJ4</accession>
<dbReference type="InterPro" id="IPR035965">
    <property type="entry name" value="PAS-like_dom_sf"/>
</dbReference>
<dbReference type="PROSITE" id="PS50112">
    <property type="entry name" value="PAS"/>
    <property type="match status" value="2"/>
</dbReference>
<evidence type="ECO:0000259" key="9">
    <source>
        <dbReference type="PROSITE" id="PS50113"/>
    </source>
</evidence>
<name>A0A126WVJ4_9VIRI</name>
<reference evidence="10" key="1">
    <citation type="journal article" date="2016" name="Proc. Natl. Acad. Sci. U.S.A.">
        <title>Functional and topological diversity of LOV domain photoreceptors.</title>
        <authorList>
            <person name="Glantz S.T."/>
            <person name="Carpenter E.J."/>
            <person name="Melkonian M."/>
            <person name="Gardner K.H."/>
            <person name="Boyden E.S."/>
            <person name="Wong G.K."/>
            <person name="Chow B.Y."/>
        </authorList>
    </citation>
    <scope>NUCLEOTIDE SEQUENCE</scope>
    <source>
        <strain evidence="10">BFIK_2028624</strain>
    </source>
</reference>
<feature type="region of interest" description="Disordered" evidence="7">
    <location>
        <begin position="178"/>
        <end position="245"/>
    </location>
</feature>
<evidence type="ECO:0000256" key="1">
    <source>
        <dbReference type="ARBA" id="ARBA00022543"/>
    </source>
</evidence>
<evidence type="ECO:0000313" key="10">
    <source>
        <dbReference type="EMBL" id="AML76457.1"/>
    </source>
</evidence>
<evidence type="ECO:0000256" key="7">
    <source>
        <dbReference type="SAM" id="MobiDB-lite"/>
    </source>
</evidence>
<dbReference type="GO" id="GO:0009637">
    <property type="term" value="P:response to blue light"/>
    <property type="evidence" value="ECO:0007669"/>
    <property type="project" value="UniProtKB-ARBA"/>
</dbReference>
<feature type="domain" description="PAC" evidence="9">
    <location>
        <begin position="404"/>
        <end position="458"/>
    </location>
</feature>
<keyword evidence="3" id="KW-0285">Flavoprotein</keyword>
<evidence type="ECO:0000259" key="8">
    <source>
        <dbReference type="PROSITE" id="PS50112"/>
    </source>
</evidence>
<dbReference type="InterPro" id="IPR000700">
    <property type="entry name" value="PAS-assoc_C"/>
</dbReference>
<dbReference type="CDD" id="cd00130">
    <property type="entry name" value="PAS"/>
    <property type="match status" value="2"/>
</dbReference>
<organism evidence="10">
    <name type="scientific">Entransia fimbriata</name>
    <dbReference type="NCBI Taxonomy" id="130991"/>
    <lineage>
        <taxon>Eukaryota</taxon>
        <taxon>Viridiplantae</taxon>
        <taxon>Streptophyta</taxon>
        <taxon>Klebsormidiophyceae</taxon>
        <taxon>Entransiales</taxon>
        <taxon>Entransiaceae</taxon>
        <taxon>Entransia</taxon>
    </lineage>
</organism>
<keyword evidence="1" id="KW-0600">Photoreceptor protein</keyword>
<dbReference type="Pfam" id="PF13426">
    <property type="entry name" value="PAS_9"/>
    <property type="match status" value="2"/>
</dbReference>
<dbReference type="PANTHER" id="PTHR47429">
    <property type="entry name" value="PROTEIN TWIN LOV 1"/>
    <property type="match status" value="1"/>
</dbReference>
<dbReference type="GO" id="GO:0005634">
    <property type="term" value="C:nucleus"/>
    <property type="evidence" value="ECO:0007669"/>
    <property type="project" value="TreeGrafter"/>
</dbReference>
<dbReference type="InterPro" id="IPR000014">
    <property type="entry name" value="PAS"/>
</dbReference>
<dbReference type="SMART" id="SM00091">
    <property type="entry name" value="PAS"/>
    <property type="match status" value="2"/>
</dbReference>
<keyword evidence="2" id="KW-0716">Sensory transduction</keyword>
<feature type="region of interest" description="Disordered" evidence="7">
    <location>
        <begin position="297"/>
        <end position="320"/>
    </location>
</feature>
<proteinExistence type="evidence at transcript level"/>